<organism evidence="2 4">
    <name type="scientific">Moritella viscosa</name>
    <dbReference type="NCBI Taxonomy" id="80854"/>
    <lineage>
        <taxon>Bacteria</taxon>
        <taxon>Pseudomonadati</taxon>
        <taxon>Pseudomonadota</taxon>
        <taxon>Gammaproteobacteria</taxon>
        <taxon>Alteromonadales</taxon>
        <taxon>Moritellaceae</taxon>
        <taxon>Moritella</taxon>
    </lineage>
</organism>
<reference evidence="2 4" key="2">
    <citation type="submission" date="2016-11" db="EMBL/GenBank/DDBJ databases">
        <authorList>
            <person name="Jaros S."/>
            <person name="Januszkiewicz K."/>
            <person name="Wedrychowicz H."/>
        </authorList>
    </citation>
    <scope>NUCLEOTIDE SEQUENCE [LARGE SCALE GENOMIC DNA]</scope>
    <source>
        <strain evidence="2">NVI 5450</strain>
    </source>
</reference>
<dbReference type="EMBL" id="FPLJ01000031">
    <property type="protein sequence ID" value="SGY86692.1"/>
    <property type="molecule type" value="Genomic_DNA"/>
</dbReference>
<sequence length="38" mass="4330">MRQAFTFMCSTSNNTDQKYLISSIGIDKAVVDYIAFHL</sequence>
<evidence type="ECO:0000313" key="3">
    <source>
        <dbReference type="Proteomes" id="UP000182660"/>
    </source>
</evidence>
<evidence type="ECO:0000313" key="1">
    <source>
        <dbReference type="EMBL" id="SGY86692.1"/>
    </source>
</evidence>
<dbReference type="EMBL" id="FPLD01000036">
    <property type="protein sequence ID" value="SGY90038.1"/>
    <property type="molecule type" value="Genomic_DNA"/>
</dbReference>
<protein>
    <submittedName>
        <fullName evidence="2">Uncharacterized protein</fullName>
    </submittedName>
</protein>
<evidence type="ECO:0000313" key="4">
    <source>
        <dbReference type="Proteomes" id="UP000183794"/>
    </source>
</evidence>
<name>A0A1L0AQ66_9GAMM</name>
<keyword evidence="3" id="KW-1185">Reference proteome</keyword>
<accession>A0A1L0AQ66</accession>
<gene>
    <name evidence="1" type="ORF">MT2528_1099</name>
    <name evidence="2" type="ORF">NVI5450_1069</name>
</gene>
<dbReference type="Proteomes" id="UP000183794">
    <property type="component" value="Unassembled WGS sequence"/>
</dbReference>
<dbReference type="Proteomes" id="UP000182660">
    <property type="component" value="Unassembled WGS sequence"/>
</dbReference>
<dbReference type="AlphaFoldDB" id="A0A1L0AQ66"/>
<reference evidence="1 3" key="1">
    <citation type="submission" date="2016-11" db="EMBL/GenBank/DDBJ databases">
        <authorList>
            <person name="Klemetsen T."/>
        </authorList>
    </citation>
    <scope>NUCLEOTIDE SEQUENCE [LARGE SCALE GENOMIC DNA]</scope>
    <source>
        <strain evidence="1">MT 2528</strain>
    </source>
</reference>
<proteinExistence type="predicted"/>
<evidence type="ECO:0000313" key="2">
    <source>
        <dbReference type="EMBL" id="SGY90038.1"/>
    </source>
</evidence>